<dbReference type="Gene3D" id="4.10.280.10">
    <property type="entry name" value="Helix-loop-helix DNA-binding domain"/>
    <property type="match status" value="1"/>
</dbReference>
<evidence type="ECO:0000313" key="6">
    <source>
        <dbReference type="Proteomes" id="UP000447434"/>
    </source>
</evidence>
<gene>
    <name evidence="5" type="ORF">Lalb_Chr11g0070021</name>
</gene>
<dbReference type="PANTHER" id="PTHR31945:SF15">
    <property type="entry name" value="TRANSCRIPTION FACTOR BHLH61-RELATED"/>
    <property type="match status" value="1"/>
</dbReference>
<dbReference type="GO" id="GO:0043565">
    <property type="term" value="F:sequence-specific DNA binding"/>
    <property type="evidence" value="ECO:0007669"/>
    <property type="project" value="TreeGrafter"/>
</dbReference>
<dbReference type="GO" id="GO:0046983">
    <property type="term" value="F:protein dimerization activity"/>
    <property type="evidence" value="ECO:0007669"/>
    <property type="project" value="InterPro"/>
</dbReference>
<dbReference type="PANTHER" id="PTHR31945">
    <property type="entry name" value="TRANSCRIPTION FACTOR SCREAM2-RELATED"/>
    <property type="match status" value="1"/>
</dbReference>
<keyword evidence="3" id="KW-0804">Transcription</keyword>
<evidence type="ECO:0000313" key="5">
    <source>
        <dbReference type="EMBL" id="KAE9604313.1"/>
    </source>
</evidence>
<evidence type="ECO:0000256" key="2">
    <source>
        <dbReference type="ARBA" id="ARBA00023015"/>
    </source>
</evidence>
<dbReference type="Proteomes" id="UP000447434">
    <property type="component" value="Chromosome 11"/>
</dbReference>
<reference evidence="6" key="1">
    <citation type="journal article" date="2020" name="Nat. Commun.">
        <title>Genome sequence of the cluster root forming white lupin.</title>
        <authorList>
            <person name="Hufnagel B."/>
            <person name="Marques A."/>
            <person name="Soriano A."/>
            <person name="Marques L."/>
            <person name="Divol F."/>
            <person name="Doumas P."/>
            <person name="Sallet E."/>
            <person name="Mancinotti D."/>
            <person name="Carrere S."/>
            <person name="Marande W."/>
            <person name="Arribat S."/>
            <person name="Keller J."/>
            <person name="Huneau C."/>
            <person name="Blein T."/>
            <person name="Aime D."/>
            <person name="Laguerre M."/>
            <person name="Taylor J."/>
            <person name="Schubert V."/>
            <person name="Nelson M."/>
            <person name="Geu-Flores F."/>
            <person name="Crespi M."/>
            <person name="Gallardo-Guerrero K."/>
            <person name="Delaux P.-M."/>
            <person name="Salse J."/>
            <person name="Berges H."/>
            <person name="Guyot R."/>
            <person name="Gouzy J."/>
            <person name="Peret B."/>
        </authorList>
    </citation>
    <scope>NUCLEOTIDE SEQUENCE [LARGE SCALE GENOMIC DNA]</scope>
    <source>
        <strain evidence="6">cv. Amiga</strain>
    </source>
</reference>
<dbReference type="SUPFAM" id="SSF47459">
    <property type="entry name" value="HLH, helix-loop-helix DNA-binding domain"/>
    <property type="match status" value="1"/>
</dbReference>
<evidence type="ECO:0000256" key="4">
    <source>
        <dbReference type="ARBA" id="ARBA00023242"/>
    </source>
</evidence>
<keyword evidence="6" id="KW-1185">Reference proteome</keyword>
<dbReference type="GO" id="GO:0003700">
    <property type="term" value="F:DNA-binding transcription factor activity"/>
    <property type="evidence" value="ECO:0007669"/>
    <property type="project" value="TreeGrafter"/>
</dbReference>
<sequence>MGKMDKTSILSDTIDYMKELMDKINNLQQEIGVDANMRAIFKDVKPNEILIRNSPKGSKACCFQQCVISCFNDFSMQASYSEELQGS</sequence>
<protein>
    <submittedName>
        <fullName evidence="5">Putative transcription factor bHLH family</fullName>
    </submittedName>
</protein>
<dbReference type="GO" id="GO:0005634">
    <property type="term" value="C:nucleus"/>
    <property type="evidence" value="ECO:0007669"/>
    <property type="project" value="UniProtKB-SubCell"/>
</dbReference>
<comment type="caution">
    <text evidence="5">The sequence shown here is derived from an EMBL/GenBank/DDBJ whole genome shotgun (WGS) entry which is preliminary data.</text>
</comment>
<evidence type="ECO:0000256" key="3">
    <source>
        <dbReference type="ARBA" id="ARBA00023163"/>
    </source>
</evidence>
<accession>A0A6A4PRZ3</accession>
<dbReference type="EMBL" id="WOCE01000011">
    <property type="protein sequence ID" value="KAE9604313.1"/>
    <property type="molecule type" value="Genomic_DNA"/>
</dbReference>
<dbReference type="AlphaFoldDB" id="A0A6A4PRZ3"/>
<proteinExistence type="predicted"/>
<keyword evidence="4" id="KW-0539">Nucleus</keyword>
<evidence type="ECO:0000256" key="1">
    <source>
        <dbReference type="ARBA" id="ARBA00004123"/>
    </source>
</evidence>
<keyword evidence="2" id="KW-0805">Transcription regulation</keyword>
<dbReference type="InterPro" id="IPR051358">
    <property type="entry name" value="TF_AMS/ICE1/BHLH6-like"/>
</dbReference>
<dbReference type="InterPro" id="IPR036638">
    <property type="entry name" value="HLH_DNA-bd_sf"/>
</dbReference>
<dbReference type="OrthoDB" id="1728370at2759"/>
<organism evidence="5 6">
    <name type="scientific">Lupinus albus</name>
    <name type="common">White lupine</name>
    <name type="synonym">Lupinus termis</name>
    <dbReference type="NCBI Taxonomy" id="3870"/>
    <lineage>
        <taxon>Eukaryota</taxon>
        <taxon>Viridiplantae</taxon>
        <taxon>Streptophyta</taxon>
        <taxon>Embryophyta</taxon>
        <taxon>Tracheophyta</taxon>
        <taxon>Spermatophyta</taxon>
        <taxon>Magnoliopsida</taxon>
        <taxon>eudicotyledons</taxon>
        <taxon>Gunneridae</taxon>
        <taxon>Pentapetalae</taxon>
        <taxon>rosids</taxon>
        <taxon>fabids</taxon>
        <taxon>Fabales</taxon>
        <taxon>Fabaceae</taxon>
        <taxon>Papilionoideae</taxon>
        <taxon>50 kb inversion clade</taxon>
        <taxon>genistoids sensu lato</taxon>
        <taxon>core genistoids</taxon>
        <taxon>Genisteae</taxon>
        <taxon>Lupinus</taxon>
    </lineage>
</organism>
<comment type="subcellular location">
    <subcellularLocation>
        <location evidence="1">Nucleus</location>
    </subcellularLocation>
</comment>
<name>A0A6A4PRZ3_LUPAL</name>